<proteinExistence type="predicted"/>
<dbReference type="Gene3D" id="3.40.50.300">
    <property type="entry name" value="P-loop containing nucleotide triphosphate hydrolases"/>
    <property type="match status" value="1"/>
</dbReference>
<dbReference type="CDD" id="cd00882">
    <property type="entry name" value="Ras_like_GTPase"/>
    <property type="match status" value="1"/>
</dbReference>
<dbReference type="PANTHER" id="PTHR14241">
    <property type="entry name" value="INTERFERON-INDUCED PROTEIN 44"/>
    <property type="match status" value="1"/>
</dbReference>
<gene>
    <name evidence="1" type="primary">LOC115575980</name>
</gene>
<dbReference type="SUPFAM" id="SSF52540">
    <property type="entry name" value="P-loop containing nucleoside triphosphate hydrolases"/>
    <property type="match status" value="1"/>
</dbReference>
<reference evidence="1" key="2">
    <citation type="submission" date="2025-08" db="UniProtKB">
        <authorList>
            <consortium name="Ensembl"/>
        </authorList>
    </citation>
    <scope>IDENTIFICATION</scope>
</reference>
<sequence length="260" mass="28906">IPWGCKERDLQVVRDYKPHNEELEQLRIMLHGPTGSGKSSFINSVDTVLQGRMTSQALEDAVSQDTFTKEVRITGPGTLYPFVFTDIMGLEKETNQGVSVEDLKLAMSGHIKDGYNFNPFSAISVDNSCYNKAPTLKDRVHLLVCVIPAASVNLQSAESVAKMRAVRLAARNIGIPQLAILTKIDEACPQVKADIKNVYMSMYLKKQMEVFSDSLGIPVKCIFPVKNYHSEIDPDDDTDTLILSALKHMINLGEDFVNQQ</sequence>
<evidence type="ECO:0000313" key="2">
    <source>
        <dbReference type="Proteomes" id="UP000472265"/>
    </source>
</evidence>
<dbReference type="InterPro" id="IPR027417">
    <property type="entry name" value="P-loop_NTPase"/>
</dbReference>
<organism evidence="1 2">
    <name type="scientific">Sparus aurata</name>
    <name type="common">Gilthead sea bream</name>
    <dbReference type="NCBI Taxonomy" id="8175"/>
    <lineage>
        <taxon>Eukaryota</taxon>
        <taxon>Metazoa</taxon>
        <taxon>Chordata</taxon>
        <taxon>Craniata</taxon>
        <taxon>Vertebrata</taxon>
        <taxon>Euteleostomi</taxon>
        <taxon>Actinopterygii</taxon>
        <taxon>Neopterygii</taxon>
        <taxon>Teleostei</taxon>
        <taxon>Neoteleostei</taxon>
        <taxon>Acanthomorphata</taxon>
        <taxon>Eupercaria</taxon>
        <taxon>Spariformes</taxon>
        <taxon>Sparidae</taxon>
        <taxon>Sparus</taxon>
    </lineage>
</organism>
<dbReference type="Proteomes" id="UP000472265">
    <property type="component" value="Chromosome 23"/>
</dbReference>
<dbReference type="GO" id="GO:0006955">
    <property type="term" value="P:immune response"/>
    <property type="evidence" value="ECO:0007669"/>
    <property type="project" value="TreeGrafter"/>
</dbReference>
<dbReference type="OMA" id="ILMAMTH"/>
<evidence type="ECO:0008006" key="3">
    <source>
        <dbReference type="Google" id="ProtNLM"/>
    </source>
</evidence>
<name>A0A671WY21_SPAAU</name>
<dbReference type="PANTHER" id="PTHR14241:SF1">
    <property type="entry name" value="INTERFERON-INDUCED PROTEIN 44-RELATED"/>
    <property type="match status" value="1"/>
</dbReference>
<dbReference type="InParanoid" id="A0A671WY21"/>
<dbReference type="AlphaFoldDB" id="A0A671WY21"/>
<dbReference type="Ensembl" id="ENSSAUT00010046029.1">
    <property type="protein sequence ID" value="ENSSAUP00010043749.1"/>
    <property type="gene ID" value="ENSSAUG00010018329.1"/>
</dbReference>
<reference evidence="1" key="3">
    <citation type="submission" date="2025-09" db="UniProtKB">
        <authorList>
            <consortium name="Ensembl"/>
        </authorList>
    </citation>
    <scope>IDENTIFICATION</scope>
</reference>
<accession>A0A671WY21</accession>
<dbReference type="FunCoup" id="A0A671WY21">
    <property type="interactions" value="1"/>
</dbReference>
<dbReference type="GeneTree" id="ENSGT00940000160560"/>
<evidence type="ECO:0000313" key="1">
    <source>
        <dbReference type="Ensembl" id="ENSSAUP00010043749.1"/>
    </source>
</evidence>
<keyword evidence="2" id="KW-1185">Reference proteome</keyword>
<protein>
    <recommendedName>
        <fullName evidence="3">G domain-containing protein</fullName>
    </recommendedName>
</protein>
<reference evidence="1" key="1">
    <citation type="submission" date="2021-04" db="EMBL/GenBank/DDBJ databases">
        <authorList>
            <consortium name="Wellcome Sanger Institute Data Sharing"/>
        </authorList>
    </citation>
    <scope>NUCLEOTIDE SEQUENCE [LARGE SCALE GENOMIC DNA]</scope>
</reference>